<evidence type="ECO:0000313" key="15">
    <source>
        <dbReference type="Proteomes" id="UP000184048"/>
    </source>
</evidence>
<dbReference type="InterPro" id="IPR012910">
    <property type="entry name" value="Plug_dom"/>
</dbReference>
<keyword evidence="6 12" id="KW-0732">Signal</keyword>
<dbReference type="PANTHER" id="PTHR32552:SF68">
    <property type="entry name" value="FERRICHROME OUTER MEMBRANE TRANSPORTER_PHAGE RECEPTOR"/>
    <property type="match status" value="1"/>
</dbReference>
<keyword evidence="5 11" id="KW-0812">Transmembrane</keyword>
<keyword evidence="15" id="KW-1185">Reference proteome</keyword>
<dbReference type="GO" id="GO:0015344">
    <property type="term" value="F:siderophore uptake transmembrane transporter activity"/>
    <property type="evidence" value="ECO:0007669"/>
    <property type="project" value="TreeGrafter"/>
</dbReference>
<dbReference type="InterPro" id="IPR036942">
    <property type="entry name" value="Beta-barrel_TonB_sf"/>
</dbReference>
<evidence type="ECO:0000259" key="13">
    <source>
        <dbReference type="Pfam" id="PF07715"/>
    </source>
</evidence>
<evidence type="ECO:0000256" key="6">
    <source>
        <dbReference type="ARBA" id="ARBA00022729"/>
    </source>
</evidence>
<evidence type="ECO:0000256" key="10">
    <source>
        <dbReference type="ARBA" id="ARBA00023237"/>
    </source>
</evidence>
<keyword evidence="8" id="KW-0406">Ion transport</keyword>
<evidence type="ECO:0000256" key="7">
    <source>
        <dbReference type="ARBA" id="ARBA00023004"/>
    </source>
</evidence>
<dbReference type="AlphaFoldDB" id="A0A1M4X394"/>
<evidence type="ECO:0000256" key="12">
    <source>
        <dbReference type="SAM" id="SignalP"/>
    </source>
</evidence>
<dbReference type="EMBL" id="FQUU01000004">
    <property type="protein sequence ID" value="SHE87941.1"/>
    <property type="molecule type" value="Genomic_DNA"/>
</dbReference>
<dbReference type="Gene3D" id="2.170.130.10">
    <property type="entry name" value="TonB-dependent receptor, plug domain"/>
    <property type="match status" value="1"/>
</dbReference>
<protein>
    <submittedName>
        <fullName evidence="14">Iron complex outermembrane recepter protein</fullName>
    </submittedName>
</protein>
<feature type="signal peptide" evidence="12">
    <location>
        <begin position="1"/>
        <end position="19"/>
    </location>
</feature>
<keyword evidence="9 11" id="KW-0472">Membrane</keyword>
<evidence type="ECO:0000256" key="4">
    <source>
        <dbReference type="ARBA" id="ARBA00022496"/>
    </source>
</evidence>
<gene>
    <name evidence="14" type="ORF">SAMN02745131_01318</name>
</gene>
<dbReference type="InterPro" id="IPR037066">
    <property type="entry name" value="Plug_dom_sf"/>
</dbReference>
<dbReference type="Pfam" id="PF07715">
    <property type="entry name" value="Plug"/>
    <property type="match status" value="1"/>
</dbReference>
<reference evidence="14 15" key="1">
    <citation type="submission" date="2016-11" db="EMBL/GenBank/DDBJ databases">
        <authorList>
            <person name="Jaros S."/>
            <person name="Januszkiewicz K."/>
            <person name="Wedrychowicz H."/>
        </authorList>
    </citation>
    <scope>NUCLEOTIDE SEQUENCE [LARGE SCALE GENOMIC DNA]</scope>
    <source>
        <strain evidence="14 15">DSM 18119</strain>
    </source>
</reference>
<keyword evidence="7" id="KW-0408">Iron</keyword>
<evidence type="ECO:0000256" key="3">
    <source>
        <dbReference type="ARBA" id="ARBA00022452"/>
    </source>
</evidence>
<keyword evidence="2 11" id="KW-0813">Transport</keyword>
<dbReference type="PROSITE" id="PS52016">
    <property type="entry name" value="TONB_DEPENDENT_REC_3"/>
    <property type="match status" value="1"/>
</dbReference>
<name>A0A1M4X394_9BACT</name>
<dbReference type="SUPFAM" id="SSF56935">
    <property type="entry name" value="Porins"/>
    <property type="match status" value="1"/>
</dbReference>
<evidence type="ECO:0000256" key="11">
    <source>
        <dbReference type="PROSITE-ProRule" id="PRU01360"/>
    </source>
</evidence>
<comment type="subcellular location">
    <subcellularLocation>
        <location evidence="1 11">Cell outer membrane</location>
        <topology evidence="1 11">Multi-pass membrane protein</topology>
    </subcellularLocation>
</comment>
<comment type="similarity">
    <text evidence="11">Belongs to the TonB-dependent receptor family.</text>
</comment>
<keyword evidence="3 11" id="KW-1134">Transmembrane beta strand</keyword>
<evidence type="ECO:0000256" key="9">
    <source>
        <dbReference type="ARBA" id="ARBA00023136"/>
    </source>
</evidence>
<dbReference type="Gene3D" id="2.40.170.20">
    <property type="entry name" value="TonB-dependent receptor, beta-barrel domain"/>
    <property type="match status" value="1"/>
</dbReference>
<evidence type="ECO:0000256" key="8">
    <source>
        <dbReference type="ARBA" id="ARBA00023065"/>
    </source>
</evidence>
<dbReference type="Proteomes" id="UP000184048">
    <property type="component" value="Unassembled WGS sequence"/>
</dbReference>
<keyword evidence="10 11" id="KW-0998">Cell outer membrane</keyword>
<sequence length="712" mass="80118">MKMKRIVFSLCILSSLNLAAQQKDTIDLLPVEVRAVRAGSTAPFAKTNISKSEIQKQNLGQDLPFLLSQTPSVVVNSDAGNGVGYTGIRIRGTDATRINVTLNGIPYNDAESQGTFFVDLPDFASSINSIQVQRGVGTSTNGAGAFGATLNLGTNELIKKQYVELNNSFGSFNTWKNTIKAGTGLIGNHFTADVRVSRLISDGYIDRASSNLKSLYFSTAYLSDKSDLRLNIFTGKEKTYQAWYGVSQTDLAANRTINYAGMEKPGTPYENETDNYQQTHYQLFFTHRFTPFFDFNTAVFLTKGKGYYEEYRAAQAYADYGLASPAPGVDTSDLVRQLWLDNSFYGSIFSLQHHSDKSSLLFGGAITRYDGNHFGKVTWAEKGLSNPKHYYDLDANKNDLTVYGKWQQDLTNHLQAFTDLQYRKVGYDLNGFKDNPGLVINKNYNFFNPKLGLSYHSNGWLAYTSYSVANKEPNRDDFEANTNEQPRPEKLNDVEAGIENKTSRSSFGVNLYYMKYKDQLILTGKINDVGAYTRTNIDDSYRLGVELQGSVVASKWFKAAANLTLSRNKIRNFNEFIDDYDNGGQKVNFYPETDIALSPSVISSATLTITPVYPLSIDLLSKYVGKQYLDNTTNKDRKLNPYFLEDVRAAYSFGYKWLKNVNLILQVNNLFNKKYEPNGYTFSYYYNNNLATENYYFPMAGTNWMAGINIKL</sequence>
<accession>A0A1M4X394</accession>
<dbReference type="STRING" id="1121884.SAMN02745131_01318"/>
<evidence type="ECO:0000256" key="5">
    <source>
        <dbReference type="ARBA" id="ARBA00022692"/>
    </source>
</evidence>
<dbReference type="PANTHER" id="PTHR32552">
    <property type="entry name" value="FERRICHROME IRON RECEPTOR-RELATED"/>
    <property type="match status" value="1"/>
</dbReference>
<dbReference type="GO" id="GO:0009279">
    <property type="term" value="C:cell outer membrane"/>
    <property type="evidence" value="ECO:0007669"/>
    <property type="project" value="UniProtKB-SubCell"/>
</dbReference>
<evidence type="ECO:0000313" key="14">
    <source>
        <dbReference type="EMBL" id="SHE87941.1"/>
    </source>
</evidence>
<dbReference type="InterPro" id="IPR039426">
    <property type="entry name" value="TonB-dep_rcpt-like"/>
</dbReference>
<feature type="chain" id="PRO_5012635190" evidence="12">
    <location>
        <begin position="20"/>
        <end position="712"/>
    </location>
</feature>
<organism evidence="14 15">
    <name type="scientific">Flavisolibacter ginsengisoli DSM 18119</name>
    <dbReference type="NCBI Taxonomy" id="1121884"/>
    <lineage>
        <taxon>Bacteria</taxon>
        <taxon>Pseudomonadati</taxon>
        <taxon>Bacteroidota</taxon>
        <taxon>Chitinophagia</taxon>
        <taxon>Chitinophagales</taxon>
        <taxon>Chitinophagaceae</taxon>
        <taxon>Flavisolibacter</taxon>
    </lineage>
</organism>
<feature type="domain" description="TonB-dependent receptor plug" evidence="13">
    <location>
        <begin position="41"/>
        <end position="148"/>
    </location>
</feature>
<evidence type="ECO:0000256" key="2">
    <source>
        <dbReference type="ARBA" id="ARBA00022448"/>
    </source>
</evidence>
<keyword evidence="4" id="KW-0410">Iron transport</keyword>
<proteinExistence type="inferred from homology"/>
<evidence type="ECO:0000256" key="1">
    <source>
        <dbReference type="ARBA" id="ARBA00004571"/>
    </source>
</evidence>